<evidence type="ECO:0000313" key="2">
    <source>
        <dbReference type="EMBL" id="CAB4001717.1"/>
    </source>
</evidence>
<dbReference type="EMBL" id="CACRXK020004160">
    <property type="protein sequence ID" value="CAB4001717.1"/>
    <property type="molecule type" value="Genomic_DNA"/>
</dbReference>
<dbReference type="InterPro" id="IPR012337">
    <property type="entry name" value="RNaseH-like_sf"/>
</dbReference>
<accession>A0A7D9E7E6</accession>
<proteinExistence type="predicted"/>
<organism evidence="2 3">
    <name type="scientific">Paramuricea clavata</name>
    <name type="common">Red gorgonian</name>
    <name type="synonym">Violescent sea-whip</name>
    <dbReference type="NCBI Taxonomy" id="317549"/>
    <lineage>
        <taxon>Eukaryota</taxon>
        <taxon>Metazoa</taxon>
        <taxon>Cnidaria</taxon>
        <taxon>Anthozoa</taxon>
        <taxon>Octocorallia</taxon>
        <taxon>Malacalcyonacea</taxon>
        <taxon>Plexauridae</taxon>
        <taxon>Paramuricea</taxon>
    </lineage>
</organism>
<dbReference type="SUPFAM" id="SSF53098">
    <property type="entry name" value="Ribonuclease H-like"/>
    <property type="match status" value="1"/>
</dbReference>
<dbReference type="AlphaFoldDB" id="A0A7D9E7E6"/>
<protein>
    <submittedName>
        <fullName evidence="2">PREDICTED: uncharacterized protein LOC107326933</fullName>
    </submittedName>
</protein>
<dbReference type="OrthoDB" id="6159421at2759"/>
<dbReference type="PANTHER" id="PTHR37162:SF1">
    <property type="entry name" value="BED-TYPE DOMAIN-CONTAINING PROTEIN"/>
    <property type="match status" value="1"/>
</dbReference>
<dbReference type="Proteomes" id="UP001152795">
    <property type="component" value="Unassembled WGS sequence"/>
</dbReference>
<dbReference type="GO" id="GO:0046983">
    <property type="term" value="F:protein dimerization activity"/>
    <property type="evidence" value="ECO:0007669"/>
    <property type="project" value="InterPro"/>
</dbReference>
<reference evidence="2" key="1">
    <citation type="submission" date="2020-04" db="EMBL/GenBank/DDBJ databases">
        <authorList>
            <person name="Alioto T."/>
            <person name="Alioto T."/>
            <person name="Gomez Garrido J."/>
        </authorList>
    </citation>
    <scope>NUCLEOTIDE SEQUENCE</scope>
    <source>
        <strain evidence="2">A484AB</strain>
    </source>
</reference>
<evidence type="ECO:0000313" key="3">
    <source>
        <dbReference type="Proteomes" id="UP001152795"/>
    </source>
</evidence>
<feature type="compositionally biased region" description="Polar residues" evidence="1">
    <location>
        <begin position="32"/>
        <end position="41"/>
    </location>
</feature>
<dbReference type="PANTHER" id="PTHR37162">
    <property type="entry name" value="HAT FAMILY DIMERISATION DOMAINCONTAINING PROTEIN-RELATED"/>
    <property type="match status" value="1"/>
</dbReference>
<dbReference type="InterPro" id="IPR008906">
    <property type="entry name" value="HATC_C_dom"/>
</dbReference>
<comment type="caution">
    <text evidence="2">The sequence shown here is derived from an EMBL/GenBank/DDBJ whole genome shotgun (WGS) entry which is preliminary data.</text>
</comment>
<evidence type="ECO:0000256" key="1">
    <source>
        <dbReference type="SAM" id="MobiDB-lite"/>
    </source>
</evidence>
<name>A0A7D9E7E6_PARCT</name>
<keyword evidence="3" id="KW-1185">Reference proteome</keyword>
<sequence>MATTSKRCASSSNEESVSDSDSDTDREHEQNKNVSKQAKSTKPQKRKGAGTYKVAYKAEWAKEFPIRAVSNFKHKFHCIPCGKNITCHHQGLGDVKKHCCGELHTKNVASWKKQKTMNMFNSNKQTTLSQKVIKAEVTNFLVQHNLPIATADHLGPLFKEIFPDSKIAASYSCGRTKTSCILNEALAPQCHKYIIEHYQTHPYSVGTDGSNDTGVAKMNPVSIRLFDINRSKTVTNHFFDMCLTKGEDGAKTYKIFEAIEETFTRDSMLWTNCVSLSIDNTNTMIGANNSVASRFLEMNPELFVAGCPCHLAHIAASHANDAFSDILGINVEDICIDCFYWFSKSSKRKGKLLEYFELCNQDYQAVLKHLSIRWLSLQRCIDRILKRYPSLKSYFLSEESPDQRFQRLCDRFGNPLLEPALLFQSAAISLFTHFNLLLQRDEPTVHVVQPAMESLARKLANRIVLPRVLIDVDSVTELDLDDESIFIKSTSLFLGGTTKFTLNRLRNDGTINDSDYNKVHNAAHHYFKSALKYIFDKFPIGNDVLCNAVWVNVPKHLDTTWESVQFFLEKFSLLTLLQGINPDILHEEFVDYQTLPDDAIGQGAWEEAKVVDGQDEDGNEIAHHRVDILWWHLAHLQVPGTSQNRFKNLSKVAEIVLVIPHSNAEQERLFSIVRKNKTDSRSNLKLDGTLSSILAMKTTYPESSTPCYKWKPDDEVLTNSKKSTVSYNKKHIGDAQ</sequence>
<dbReference type="Pfam" id="PF05699">
    <property type="entry name" value="Dimer_Tnp_hAT"/>
    <property type="match status" value="1"/>
</dbReference>
<gene>
    <name evidence="2" type="ORF">PACLA_8A026049</name>
</gene>
<feature type="region of interest" description="Disordered" evidence="1">
    <location>
        <begin position="1"/>
        <end position="49"/>
    </location>
</feature>